<dbReference type="GO" id="GO:0005737">
    <property type="term" value="C:cytoplasm"/>
    <property type="evidence" value="ECO:0007669"/>
    <property type="project" value="TreeGrafter"/>
</dbReference>
<sequence>MEAIKVAKVDFVKLKKLSHRTSPSNLDHPSNLNLSSQLGSLLITPHHLIWSSTQSFQSRKNFHDSEKESPTSHLKSIQVNTASFPNQAGEIWIAHSLLTAVEHLSTFRQPTILIRLATFVTYTLSFNSHSALDDVWDSIKALVSNRKPGEKDSLYAFVCGATSSSSKSSPVVSSPLPGWDTYQPEKEFKRMKVLNDSSNNSENSAWRLTTTNQDFKFCSTYPSLLLVPSKISDTTLTYAVKYRSKGRLPVGTYVHWANGSSITRSSQPMVGFKNARSIQDEKLIEAIFHSHALHTGPRTPLNESFSSSPLTQSPKHFIYGATSSNLIIDARPTTNAVANTVKGAGTENMDYYKGCRKAYLGIDNIHVMRDSLNKVVSAIHESFVTGNLVSVEALKRSGWLKHIGAILEGTSLITRTVHVFTSHVLIHCSDGWDRTSQLSALSQVCLDPFYRTFNGFAILIEKDWLSFGHKFSDRSGIVIPGRERVSFGDSPTYSNHLTNPTVSSEEPESTSSSGAWVTSFQKQLSFGSSHAFKETSPVFHQFLDCVYQLQRQFPKRFEFNSHYLERLHEELHASNYGTFLFDSEKERTESKASFLTRSVWELFSPSTDVTEYRNPQYDSSLDDPTDRSNTDQGVLYPDVKDVVFWWELFGCDNEAMNPPKQADSNINSDFTHITSPAPEPIENSAHQNSSNSRSPQVKTLADLHNHAPEIPFGSEKMDTDHFEIPTDITSYNNSEYQSYSHSTLAGEQIQNAFQTAKTMGWSTWDRLKKGYEEVARSSTSSSSASKLRYQPSPSLSTSPTCRPQPATMFSPKQSYPIGSEINPWSNPDLDSSNSLTKGISTFKKQPAHGPHPSISVSLPAENPWQPTADSIVTLEQTQSPCTSNFSLSINSISSKKLHINNNSDKLVDGFTISGNKSPTNLTSNTNFSKVQIPDIDPLGVGLN</sequence>
<feature type="compositionally biased region" description="Polar residues" evidence="4">
    <location>
        <begin position="662"/>
        <end position="674"/>
    </location>
</feature>
<dbReference type="PANTHER" id="PTHR10807">
    <property type="entry name" value="MYOTUBULARIN-RELATED"/>
    <property type="match status" value="1"/>
</dbReference>
<evidence type="ECO:0000256" key="3">
    <source>
        <dbReference type="PIRSR" id="PIRSR630564-2"/>
    </source>
</evidence>
<feature type="compositionally biased region" description="Polar residues" evidence="4">
    <location>
        <begin position="684"/>
        <end position="697"/>
    </location>
</feature>
<feature type="domain" description="Myotubularin phosphatase" evidence="5">
    <location>
        <begin position="178"/>
        <end position="649"/>
    </location>
</feature>
<dbReference type="InterPro" id="IPR011993">
    <property type="entry name" value="PH-like_dom_sf"/>
</dbReference>
<dbReference type="Pfam" id="PF06602">
    <property type="entry name" value="Myotub-related"/>
    <property type="match status" value="1"/>
</dbReference>
<organism evidence="6 7">
    <name type="scientific">Austropuccinia psidii MF-1</name>
    <dbReference type="NCBI Taxonomy" id="1389203"/>
    <lineage>
        <taxon>Eukaryota</taxon>
        <taxon>Fungi</taxon>
        <taxon>Dikarya</taxon>
        <taxon>Basidiomycota</taxon>
        <taxon>Pucciniomycotina</taxon>
        <taxon>Pucciniomycetes</taxon>
        <taxon>Pucciniales</taxon>
        <taxon>Sphaerophragmiaceae</taxon>
        <taxon>Austropuccinia</taxon>
    </lineage>
</organism>
<dbReference type="InterPro" id="IPR010569">
    <property type="entry name" value="Myotubularin-like_Pase_dom"/>
</dbReference>
<feature type="binding site" evidence="3">
    <location>
        <begin position="339"/>
        <end position="342"/>
    </location>
    <ligand>
        <name>substrate</name>
    </ligand>
</feature>
<feature type="region of interest" description="Disordered" evidence="4">
    <location>
        <begin position="776"/>
        <end position="825"/>
    </location>
</feature>
<dbReference type="GO" id="GO:0016020">
    <property type="term" value="C:membrane"/>
    <property type="evidence" value="ECO:0007669"/>
    <property type="project" value="TreeGrafter"/>
</dbReference>
<dbReference type="PANTHER" id="PTHR10807:SF128">
    <property type="entry name" value="PHOSPHATIDYLINOSITOL-3,5-BISPHOSPHATE 3-PHOSPHATASE"/>
    <property type="match status" value="1"/>
</dbReference>
<proteinExistence type="inferred from homology"/>
<reference evidence="6" key="1">
    <citation type="submission" date="2021-03" db="EMBL/GenBank/DDBJ databases">
        <title>Draft genome sequence of rust myrtle Austropuccinia psidii MF-1, a brazilian biotype.</title>
        <authorList>
            <person name="Quecine M.C."/>
            <person name="Pachon D.M.R."/>
            <person name="Bonatelli M.L."/>
            <person name="Correr F.H."/>
            <person name="Franceschini L.M."/>
            <person name="Leite T.F."/>
            <person name="Margarido G.R.A."/>
            <person name="Almeida C.A."/>
            <person name="Ferrarezi J.A."/>
            <person name="Labate C.A."/>
        </authorList>
    </citation>
    <scope>NUCLEOTIDE SEQUENCE</scope>
    <source>
        <strain evidence="6">MF-1</strain>
    </source>
</reference>
<feature type="region of interest" description="Disordered" evidence="4">
    <location>
        <begin position="490"/>
        <end position="510"/>
    </location>
</feature>
<evidence type="ECO:0000313" key="6">
    <source>
        <dbReference type="EMBL" id="MBW0519653.1"/>
    </source>
</evidence>
<keyword evidence="7" id="KW-1185">Reference proteome</keyword>
<feature type="binding site" evidence="3">
    <location>
        <begin position="364"/>
        <end position="365"/>
    </location>
    <ligand>
        <name>substrate</name>
    </ligand>
</feature>
<feature type="compositionally biased region" description="Polar residues" evidence="4">
    <location>
        <begin position="791"/>
        <end position="801"/>
    </location>
</feature>
<dbReference type="PROSITE" id="PS51339">
    <property type="entry name" value="PPASE_MYOTUBULARIN"/>
    <property type="match status" value="1"/>
</dbReference>
<dbReference type="Gene3D" id="2.30.29.30">
    <property type="entry name" value="Pleckstrin-homology domain (PH domain)/Phosphotyrosine-binding domain (PTB)"/>
    <property type="match status" value="1"/>
</dbReference>
<dbReference type="PROSITE" id="PS00383">
    <property type="entry name" value="TYR_PHOSPHATASE_1"/>
    <property type="match status" value="1"/>
</dbReference>
<name>A0A9Q3HWG1_9BASI</name>
<feature type="region of interest" description="Disordered" evidence="4">
    <location>
        <begin position="611"/>
        <end position="633"/>
    </location>
</feature>
<dbReference type="InterPro" id="IPR016130">
    <property type="entry name" value="Tyr_Pase_AS"/>
</dbReference>
<evidence type="ECO:0000256" key="1">
    <source>
        <dbReference type="ARBA" id="ARBA00007471"/>
    </source>
</evidence>
<dbReference type="InterPro" id="IPR029021">
    <property type="entry name" value="Prot-tyrosine_phosphatase-like"/>
</dbReference>
<comment type="similarity">
    <text evidence="1">Belongs to the protein-tyrosine phosphatase family. Non-receptor class myotubularin subfamily.</text>
</comment>
<feature type="active site" description="Phosphocysteine intermediate" evidence="2">
    <location>
        <position position="428"/>
    </location>
</feature>
<comment type="caution">
    <text evidence="6">The sequence shown here is derived from an EMBL/GenBank/DDBJ whole genome shotgun (WGS) entry which is preliminary data.</text>
</comment>
<gene>
    <name evidence="6" type="ORF">O181_059368</name>
</gene>
<dbReference type="EMBL" id="AVOT02027550">
    <property type="protein sequence ID" value="MBW0519653.1"/>
    <property type="molecule type" value="Genomic_DNA"/>
</dbReference>
<dbReference type="OrthoDB" id="271628at2759"/>
<dbReference type="Proteomes" id="UP000765509">
    <property type="component" value="Unassembled WGS sequence"/>
</dbReference>
<feature type="binding site" evidence="3">
    <location>
        <begin position="428"/>
        <end position="434"/>
    </location>
    <ligand>
        <name>substrate</name>
    </ligand>
</feature>
<dbReference type="GO" id="GO:0046856">
    <property type="term" value="P:phosphatidylinositol dephosphorylation"/>
    <property type="evidence" value="ECO:0007669"/>
    <property type="project" value="TreeGrafter"/>
</dbReference>
<dbReference type="InterPro" id="IPR030564">
    <property type="entry name" value="Myotubularin"/>
</dbReference>
<dbReference type="GO" id="GO:0004438">
    <property type="term" value="F:phosphatidylinositol-3-phosphate phosphatase activity"/>
    <property type="evidence" value="ECO:0007669"/>
    <property type="project" value="TreeGrafter"/>
</dbReference>
<evidence type="ECO:0000259" key="5">
    <source>
        <dbReference type="PROSITE" id="PS51339"/>
    </source>
</evidence>
<dbReference type="SUPFAM" id="SSF52799">
    <property type="entry name" value="(Phosphotyrosine protein) phosphatases II"/>
    <property type="match status" value="1"/>
</dbReference>
<accession>A0A9Q3HWG1</accession>
<evidence type="ECO:0000256" key="4">
    <source>
        <dbReference type="SAM" id="MobiDB-lite"/>
    </source>
</evidence>
<feature type="compositionally biased region" description="Polar residues" evidence="4">
    <location>
        <begin position="490"/>
        <end position="502"/>
    </location>
</feature>
<evidence type="ECO:0000313" key="7">
    <source>
        <dbReference type="Proteomes" id="UP000765509"/>
    </source>
</evidence>
<evidence type="ECO:0000256" key="2">
    <source>
        <dbReference type="PIRSR" id="PIRSR630564-1"/>
    </source>
</evidence>
<protein>
    <recommendedName>
        <fullName evidence="5">Myotubularin phosphatase domain-containing protein</fullName>
    </recommendedName>
</protein>
<feature type="region of interest" description="Disordered" evidence="4">
    <location>
        <begin position="659"/>
        <end position="698"/>
    </location>
</feature>
<dbReference type="AlphaFoldDB" id="A0A9Q3HWG1"/>